<feature type="domain" description="Peptidase M24" evidence="2">
    <location>
        <begin position="154"/>
        <end position="387"/>
    </location>
</feature>
<name>A0ABW2F4Z9_9BACL</name>
<keyword evidence="5" id="KW-1185">Reference proteome</keyword>
<dbReference type="CDD" id="cd01066">
    <property type="entry name" value="APP_MetAP"/>
    <property type="match status" value="1"/>
</dbReference>
<dbReference type="InterPro" id="IPR000587">
    <property type="entry name" value="Creatinase_N"/>
</dbReference>
<dbReference type="Gene3D" id="3.90.230.10">
    <property type="entry name" value="Creatinase/methionine aminopeptidase superfamily"/>
    <property type="match status" value="1"/>
</dbReference>
<feature type="domain" description="Creatinase N-terminal" evidence="3">
    <location>
        <begin position="13"/>
        <end position="145"/>
    </location>
</feature>
<dbReference type="SUPFAM" id="SSF53092">
    <property type="entry name" value="Creatinase/prolidase N-terminal domain"/>
    <property type="match status" value="1"/>
</dbReference>
<dbReference type="Pfam" id="PF00557">
    <property type="entry name" value="Peptidase_M24"/>
    <property type="match status" value="1"/>
</dbReference>
<organism evidence="4 5">
    <name type="scientific">Cohnella cellulosilytica</name>
    <dbReference type="NCBI Taxonomy" id="986710"/>
    <lineage>
        <taxon>Bacteria</taxon>
        <taxon>Bacillati</taxon>
        <taxon>Bacillota</taxon>
        <taxon>Bacilli</taxon>
        <taxon>Bacillales</taxon>
        <taxon>Paenibacillaceae</taxon>
        <taxon>Cohnella</taxon>
    </lineage>
</organism>
<dbReference type="SUPFAM" id="SSF55920">
    <property type="entry name" value="Creatinase/aminopeptidase"/>
    <property type="match status" value="1"/>
</dbReference>
<evidence type="ECO:0000313" key="5">
    <source>
        <dbReference type="Proteomes" id="UP001596378"/>
    </source>
</evidence>
<evidence type="ECO:0000259" key="2">
    <source>
        <dbReference type="Pfam" id="PF00557"/>
    </source>
</evidence>
<dbReference type="PANTHER" id="PTHR46112:SF2">
    <property type="entry name" value="XAA-PRO AMINOPEPTIDASE P-RELATED"/>
    <property type="match status" value="1"/>
</dbReference>
<reference evidence="5" key="1">
    <citation type="journal article" date="2019" name="Int. J. Syst. Evol. Microbiol.">
        <title>The Global Catalogue of Microorganisms (GCM) 10K type strain sequencing project: providing services to taxonomists for standard genome sequencing and annotation.</title>
        <authorList>
            <consortium name="The Broad Institute Genomics Platform"/>
            <consortium name="The Broad Institute Genome Sequencing Center for Infectious Disease"/>
            <person name="Wu L."/>
            <person name="Ma J."/>
        </authorList>
    </citation>
    <scope>NUCLEOTIDE SEQUENCE [LARGE SCALE GENOMIC DNA]</scope>
    <source>
        <strain evidence="5">KCTC 12907</strain>
    </source>
</reference>
<evidence type="ECO:0000313" key="4">
    <source>
        <dbReference type="EMBL" id="MFC7147881.1"/>
    </source>
</evidence>
<protein>
    <submittedName>
        <fullName evidence="4">M24 family metallopeptidase</fullName>
    </submittedName>
</protein>
<dbReference type="InterPro" id="IPR050659">
    <property type="entry name" value="Peptidase_M24B"/>
</dbReference>
<dbReference type="InterPro" id="IPR036005">
    <property type="entry name" value="Creatinase/aminopeptidase-like"/>
</dbReference>
<evidence type="ECO:0000259" key="3">
    <source>
        <dbReference type="Pfam" id="PF01321"/>
    </source>
</evidence>
<dbReference type="EMBL" id="JBHTAI010000003">
    <property type="protein sequence ID" value="MFC7147881.1"/>
    <property type="molecule type" value="Genomic_DNA"/>
</dbReference>
<gene>
    <name evidence="4" type="ORF">ACFQMJ_04975</name>
</gene>
<accession>A0ABW2F4Z9</accession>
<dbReference type="Gene3D" id="3.40.350.10">
    <property type="entry name" value="Creatinase/prolidase N-terminal domain"/>
    <property type="match status" value="1"/>
</dbReference>
<dbReference type="InterPro" id="IPR000994">
    <property type="entry name" value="Pept_M24"/>
</dbReference>
<dbReference type="Proteomes" id="UP001596378">
    <property type="component" value="Unassembled WGS sequence"/>
</dbReference>
<dbReference type="RefSeq" id="WP_378051078.1">
    <property type="nucleotide sequence ID" value="NZ_JBHMDN010000032.1"/>
</dbReference>
<proteinExistence type="predicted"/>
<evidence type="ECO:0000256" key="1">
    <source>
        <dbReference type="SAM" id="MobiDB-lite"/>
    </source>
</evidence>
<comment type="caution">
    <text evidence="4">The sequence shown here is derived from an EMBL/GenBank/DDBJ whole genome shotgun (WGS) entry which is preliminary data.</text>
</comment>
<sequence>MSNVPPNGEWSERVGRLQEKLASAGMAGCLVTQNVGIYYFSGSMQAGYVFVPAVGEPTFYVRRSLVRALEESKIRTTELLSFRAFGEQLRADYPQSFPAAEAGERPLVGSDLDVMPAQLYLKLGEVVPGARIVDASTLLRTVRSVKSAYEIGRISEAAEVVAAALEEGLAALKSGMTELELMAIIELGTRRRGHIGLMRMRGYNQEIMTGIVSAGEAAAEPSYFDGPAGGRGLSPTSPKSVSRRPIGRDEPILLDLGCCIDGYVIDQTRTAVIGQLSPELEAAYRVSEAIIRQTERSLRPGATPEQLYVQALDAAAEAGLAGNFMGFGKDQVKFLGHGIGLEIDEWPVLARGFRDPLEPGMTLAVEPKFTFPGQGVVGIENTYLVTENGFRTLTKSPERLLAL</sequence>
<dbReference type="PANTHER" id="PTHR46112">
    <property type="entry name" value="AMINOPEPTIDASE"/>
    <property type="match status" value="1"/>
</dbReference>
<dbReference type="Pfam" id="PF01321">
    <property type="entry name" value="Creatinase_N"/>
    <property type="match status" value="1"/>
</dbReference>
<feature type="region of interest" description="Disordered" evidence="1">
    <location>
        <begin position="225"/>
        <end position="245"/>
    </location>
</feature>
<dbReference type="InterPro" id="IPR029149">
    <property type="entry name" value="Creatin/AminoP/Spt16_N"/>
</dbReference>